<gene>
    <name evidence="5" type="ORF">FGK64_21590</name>
</gene>
<dbReference type="CDD" id="cd06284">
    <property type="entry name" value="PBP1_LacI-like"/>
    <property type="match status" value="1"/>
</dbReference>
<reference evidence="5 6" key="1">
    <citation type="submission" date="2019-05" db="EMBL/GenBank/DDBJ databases">
        <title>Marivita sp. nov. isolated from sea sediment.</title>
        <authorList>
            <person name="Kim W."/>
        </authorList>
    </citation>
    <scope>NUCLEOTIDE SEQUENCE [LARGE SCALE GENOMIC DNA]</scope>
    <source>
        <strain evidence="5 6">CAU 1492</strain>
    </source>
</reference>
<dbReference type="Gene3D" id="3.40.50.2300">
    <property type="match status" value="2"/>
</dbReference>
<evidence type="ECO:0000313" key="5">
    <source>
        <dbReference type="EMBL" id="TMV07460.1"/>
    </source>
</evidence>
<dbReference type="CDD" id="cd01392">
    <property type="entry name" value="HTH_LacI"/>
    <property type="match status" value="1"/>
</dbReference>
<evidence type="ECO:0000256" key="1">
    <source>
        <dbReference type="ARBA" id="ARBA00023015"/>
    </source>
</evidence>
<dbReference type="Pfam" id="PF00356">
    <property type="entry name" value="LacI"/>
    <property type="match status" value="1"/>
</dbReference>
<keyword evidence="1" id="KW-0805">Transcription regulation</keyword>
<dbReference type="PANTHER" id="PTHR30146">
    <property type="entry name" value="LACI-RELATED TRANSCRIPTIONAL REPRESSOR"/>
    <property type="match status" value="1"/>
</dbReference>
<sequence>MARAVRIKDIAEALGLSTATVSRAISTPGRVAEPTRSLVQAKAAEMNYRPNVQARSLRTQKSMSIIMAVRDIGNPFYLEVFKGAEAAAHDANYTVLMGNTENNPSREAEYFEMLRDGNADGMILMTGSIPDGWKGPNGSVVVALEMIEDGGFSQVVIDNAAAAQKAVDHLVAQGHRRIAHIAGPEGEGMSARRKAGFVAAMAAHGLTLPPGYLQPGDFGVDSGREATRALLALDTPPTAIFAANDEMAFGVLHEAQHQGLRIPDDLSVIGMDDIHLSRAVFPPLTTISQPRQDIGRHAMEMLLSQLGGTDDPQETLLPTTLIERATVARPRNEGTQP</sequence>
<dbReference type="Proteomes" id="UP001191082">
    <property type="component" value="Unassembled WGS sequence"/>
</dbReference>
<dbReference type="InterPro" id="IPR010982">
    <property type="entry name" value="Lambda_DNA-bd_dom_sf"/>
</dbReference>
<name>A0ABY2WY76_9RHOB</name>
<comment type="caution">
    <text evidence="5">The sequence shown here is derived from an EMBL/GenBank/DDBJ whole genome shotgun (WGS) entry which is preliminary data.</text>
</comment>
<dbReference type="SUPFAM" id="SSF53822">
    <property type="entry name" value="Periplasmic binding protein-like I"/>
    <property type="match status" value="1"/>
</dbReference>
<evidence type="ECO:0000259" key="4">
    <source>
        <dbReference type="PROSITE" id="PS50932"/>
    </source>
</evidence>
<dbReference type="EMBL" id="VCPC01000008">
    <property type="protein sequence ID" value="TMV07460.1"/>
    <property type="molecule type" value="Genomic_DNA"/>
</dbReference>
<evidence type="ECO:0000256" key="2">
    <source>
        <dbReference type="ARBA" id="ARBA00023125"/>
    </source>
</evidence>
<keyword evidence="6" id="KW-1185">Reference proteome</keyword>
<dbReference type="RefSeq" id="WP_138865936.1">
    <property type="nucleotide sequence ID" value="NZ_VCPC01000008.1"/>
</dbReference>
<keyword evidence="2" id="KW-0238">DNA-binding</keyword>
<dbReference type="SMART" id="SM00354">
    <property type="entry name" value="HTH_LACI"/>
    <property type="match status" value="1"/>
</dbReference>
<evidence type="ECO:0000256" key="3">
    <source>
        <dbReference type="ARBA" id="ARBA00023163"/>
    </source>
</evidence>
<dbReference type="InterPro" id="IPR046335">
    <property type="entry name" value="LacI/GalR-like_sensor"/>
</dbReference>
<dbReference type="Pfam" id="PF13377">
    <property type="entry name" value="Peripla_BP_3"/>
    <property type="match status" value="1"/>
</dbReference>
<accession>A0ABY2WY76</accession>
<organism evidence="5 6">
    <name type="scientific">Arenibacterium halophilum</name>
    <dbReference type="NCBI Taxonomy" id="2583821"/>
    <lineage>
        <taxon>Bacteria</taxon>
        <taxon>Pseudomonadati</taxon>
        <taxon>Pseudomonadota</taxon>
        <taxon>Alphaproteobacteria</taxon>
        <taxon>Rhodobacterales</taxon>
        <taxon>Paracoccaceae</taxon>
        <taxon>Arenibacterium</taxon>
    </lineage>
</organism>
<proteinExistence type="predicted"/>
<feature type="domain" description="HTH lacI-type" evidence="4">
    <location>
        <begin position="5"/>
        <end position="59"/>
    </location>
</feature>
<dbReference type="PANTHER" id="PTHR30146:SF109">
    <property type="entry name" value="HTH-TYPE TRANSCRIPTIONAL REGULATOR GALS"/>
    <property type="match status" value="1"/>
</dbReference>
<dbReference type="InterPro" id="IPR000843">
    <property type="entry name" value="HTH_LacI"/>
</dbReference>
<evidence type="ECO:0000313" key="6">
    <source>
        <dbReference type="Proteomes" id="UP001191082"/>
    </source>
</evidence>
<keyword evidence="3" id="KW-0804">Transcription</keyword>
<dbReference type="SUPFAM" id="SSF47413">
    <property type="entry name" value="lambda repressor-like DNA-binding domains"/>
    <property type="match status" value="1"/>
</dbReference>
<protein>
    <submittedName>
        <fullName evidence="5">LacI family transcriptional regulator</fullName>
    </submittedName>
</protein>
<dbReference type="PROSITE" id="PS50932">
    <property type="entry name" value="HTH_LACI_2"/>
    <property type="match status" value="1"/>
</dbReference>
<dbReference type="Gene3D" id="1.10.260.40">
    <property type="entry name" value="lambda repressor-like DNA-binding domains"/>
    <property type="match status" value="1"/>
</dbReference>
<dbReference type="InterPro" id="IPR028082">
    <property type="entry name" value="Peripla_BP_I"/>
</dbReference>